<evidence type="ECO:0000256" key="6">
    <source>
        <dbReference type="SAM" id="Phobius"/>
    </source>
</evidence>
<dbReference type="PANTHER" id="PTHR28080">
    <property type="entry name" value="PEROXISOMAL BIOGENESIS FACTOR 3"/>
    <property type="match status" value="1"/>
</dbReference>
<dbReference type="GO" id="GO:0030674">
    <property type="term" value="F:protein-macromolecule adaptor activity"/>
    <property type="evidence" value="ECO:0007669"/>
    <property type="project" value="TreeGrafter"/>
</dbReference>
<dbReference type="EMBL" id="GANO01000135">
    <property type="protein sequence ID" value="JAB59736.1"/>
    <property type="molecule type" value="mRNA"/>
</dbReference>
<comment type="function">
    <text evidence="4">Involved in peroxisome biosynthesis and integrity. Assembles membrane vesicles before the matrix proteins are translocated. As a docking factor for PEX19, is necessary for the import of peroxisomal membrane proteins in the peroxisomes.</text>
</comment>
<keyword evidence="6" id="KW-0812">Transmembrane</keyword>
<protein>
    <recommendedName>
        <fullName evidence="2">Peroxisomal biogenesis factor 3</fullName>
    </recommendedName>
    <alternativeName>
        <fullName evidence="5">Peroxisomal assembly protein PEX3</fullName>
    </alternativeName>
</protein>
<sequence>MFSRIRGFLNRHRRKFIVTGIVVGGGVLLLRYAQRKFREFQEAQAKELAEKFKRIQHLESTERTCNQTITGLTPSMGGKILKDLETKAILDKLRSNPDNKMELWDELKIIAFTRVVAIVYASIMLVITLRIQLSILGGHIYKDILVSDDNEITTDVQTLYMSLIQHLMGPGLNDLIEIIKKHVTEILSRYKLKQKLTLADTETLFWTIQMAVINDEQNPVKFLPKYVFPAEIDDASNGILTKMYAETLDVLESDETRDLFMQNLSNGFSLVVDKIAEFYSESKPPSTSHDAEPSTSNGFIHNSVDSKIVNINNIEVPLAKLIPIINGLTTKCLNGYTAAAVASASNSADFNRNQDMLTSLISFLISNEKIKTLAANVYETFCQ</sequence>
<keyword evidence="3" id="KW-0962">Peroxisome biogenesis</keyword>
<feature type="transmembrane region" description="Helical" evidence="6">
    <location>
        <begin position="109"/>
        <end position="129"/>
    </location>
</feature>
<evidence type="ECO:0000256" key="5">
    <source>
        <dbReference type="ARBA" id="ARBA00029630"/>
    </source>
</evidence>
<evidence type="ECO:0000313" key="7">
    <source>
        <dbReference type="EMBL" id="JAB59736.1"/>
    </source>
</evidence>
<organism evidence="7">
    <name type="scientific">Corethrella appendiculata</name>
    <dbReference type="NCBI Taxonomy" id="1370023"/>
    <lineage>
        <taxon>Eukaryota</taxon>
        <taxon>Metazoa</taxon>
        <taxon>Ecdysozoa</taxon>
        <taxon>Arthropoda</taxon>
        <taxon>Hexapoda</taxon>
        <taxon>Insecta</taxon>
        <taxon>Pterygota</taxon>
        <taxon>Neoptera</taxon>
        <taxon>Endopterygota</taxon>
        <taxon>Diptera</taxon>
        <taxon>Nematocera</taxon>
        <taxon>Culicoidea</taxon>
        <taxon>Chaoboridae</taxon>
        <taxon>Corethrella</taxon>
    </lineage>
</organism>
<name>U5EXC5_9DIPT</name>
<proteinExistence type="evidence at transcript level"/>
<accession>U5EXC5</accession>
<dbReference type="GO" id="GO:0045046">
    <property type="term" value="P:protein import into peroxisome membrane"/>
    <property type="evidence" value="ECO:0007669"/>
    <property type="project" value="TreeGrafter"/>
</dbReference>
<keyword evidence="6" id="KW-0472">Membrane</keyword>
<evidence type="ECO:0000256" key="3">
    <source>
        <dbReference type="ARBA" id="ARBA00022593"/>
    </source>
</evidence>
<dbReference type="GO" id="GO:0005778">
    <property type="term" value="C:peroxisomal membrane"/>
    <property type="evidence" value="ECO:0007669"/>
    <property type="project" value="InterPro"/>
</dbReference>
<dbReference type="InterPro" id="IPR006966">
    <property type="entry name" value="Peroxin-3"/>
</dbReference>
<dbReference type="Pfam" id="PF04882">
    <property type="entry name" value="Peroxin-3"/>
    <property type="match status" value="3"/>
</dbReference>
<keyword evidence="6" id="KW-1133">Transmembrane helix</keyword>
<evidence type="ECO:0000256" key="1">
    <source>
        <dbReference type="ARBA" id="ARBA00011494"/>
    </source>
</evidence>
<evidence type="ECO:0000256" key="2">
    <source>
        <dbReference type="ARBA" id="ARBA00014294"/>
    </source>
</evidence>
<feature type="transmembrane region" description="Helical" evidence="6">
    <location>
        <begin position="16"/>
        <end position="33"/>
    </location>
</feature>
<dbReference type="PANTHER" id="PTHR28080:SF1">
    <property type="entry name" value="PEROXISOMAL BIOGENESIS FACTOR 3"/>
    <property type="match status" value="1"/>
</dbReference>
<evidence type="ECO:0000256" key="4">
    <source>
        <dbReference type="ARBA" id="ARBA00025338"/>
    </source>
</evidence>
<reference evidence="7" key="1">
    <citation type="journal article" date="2014" name="Insect Biochem. Mol. Biol.">
        <title>An insight into the sialome of the frog biting fly, Corethrella appendiculata.</title>
        <authorList>
            <person name="Ribeiro J.M.C."/>
            <person name="Chagas A.C."/>
            <person name="Pham V.M."/>
            <person name="Lounibos L.P."/>
            <person name="Calvo E."/>
        </authorList>
    </citation>
    <scope>NUCLEOTIDE SEQUENCE</scope>
    <source>
        <tissue evidence="7">Salivary glands</tissue>
    </source>
</reference>
<dbReference type="AlphaFoldDB" id="U5EXC5"/>
<comment type="subunit">
    <text evidence="1">Interacts with PEX19.</text>
</comment>